<evidence type="ECO:0000313" key="3">
    <source>
        <dbReference type="Proteomes" id="UP000663873"/>
    </source>
</evidence>
<comment type="caution">
    <text evidence="2">The sequence shown here is derived from an EMBL/GenBank/DDBJ whole genome shotgun (WGS) entry which is preliminary data.</text>
</comment>
<feature type="region of interest" description="Disordered" evidence="1">
    <location>
        <begin position="1"/>
        <end position="43"/>
    </location>
</feature>
<keyword evidence="3" id="KW-1185">Reference proteome</keyword>
<reference evidence="2" key="1">
    <citation type="submission" date="2021-02" db="EMBL/GenBank/DDBJ databases">
        <authorList>
            <person name="Nowell W R."/>
        </authorList>
    </citation>
    <scope>NUCLEOTIDE SEQUENCE</scope>
</reference>
<feature type="compositionally biased region" description="Basic and acidic residues" evidence="1">
    <location>
        <begin position="11"/>
        <end position="22"/>
    </location>
</feature>
<feature type="non-terminal residue" evidence="2">
    <location>
        <position position="1"/>
    </location>
</feature>
<dbReference type="AlphaFoldDB" id="A0A821U3D0"/>
<organism evidence="2 3">
    <name type="scientific">Rotaria socialis</name>
    <dbReference type="NCBI Taxonomy" id="392032"/>
    <lineage>
        <taxon>Eukaryota</taxon>
        <taxon>Metazoa</taxon>
        <taxon>Spiralia</taxon>
        <taxon>Gnathifera</taxon>
        <taxon>Rotifera</taxon>
        <taxon>Eurotatoria</taxon>
        <taxon>Bdelloidea</taxon>
        <taxon>Philodinida</taxon>
        <taxon>Philodinidae</taxon>
        <taxon>Rotaria</taxon>
    </lineage>
</organism>
<dbReference type="Proteomes" id="UP000663873">
    <property type="component" value="Unassembled WGS sequence"/>
</dbReference>
<evidence type="ECO:0000256" key="1">
    <source>
        <dbReference type="SAM" id="MobiDB-lite"/>
    </source>
</evidence>
<evidence type="ECO:0000313" key="2">
    <source>
        <dbReference type="EMBL" id="CAF4883974.1"/>
    </source>
</evidence>
<proteinExistence type="predicted"/>
<dbReference type="EMBL" id="CAJOBP010071278">
    <property type="protein sequence ID" value="CAF4883974.1"/>
    <property type="molecule type" value="Genomic_DNA"/>
</dbReference>
<accession>A0A821U3D0</accession>
<gene>
    <name evidence="2" type="ORF">UJA718_LOCUS44817</name>
</gene>
<feature type="compositionally biased region" description="Gly residues" evidence="1">
    <location>
        <begin position="34"/>
        <end position="43"/>
    </location>
</feature>
<feature type="compositionally biased region" description="Polar residues" evidence="1">
    <location>
        <begin position="23"/>
        <end position="32"/>
    </location>
</feature>
<protein>
    <submittedName>
        <fullName evidence="2">Uncharacterized protein</fullName>
    </submittedName>
</protein>
<name>A0A821U3D0_9BILA</name>
<sequence length="43" mass="4486">MGESPYQRSSSSREGRRSDPTRDSNSFSSMCSGNGNGNGNGNG</sequence>